<dbReference type="PROSITE" id="PS50893">
    <property type="entry name" value="ABC_TRANSPORTER_2"/>
    <property type="match status" value="1"/>
</dbReference>
<dbReference type="Proteomes" id="UP000585638">
    <property type="component" value="Unassembled WGS sequence"/>
</dbReference>
<dbReference type="InterPro" id="IPR027417">
    <property type="entry name" value="P-loop_NTPase"/>
</dbReference>
<dbReference type="InterPro" id="IPR003439">
    <property type="entry name" value="ABC_transporter-like_ATP-bd"/>
</dbReference>
<proteinExistence type="predicted"/>
<reference evidence="5 6" key="1">
    <citation type="submission" date="2020-08" db="EMBL/GenBank/DDBJ databases">
        <title>Sequencing the genomes of 1000 actinobacteria strains.</title>
        <authorList>
            <person name="Klenk H.-P."/>
        </authorList>
    </citation>
    <scope>NUCLEOTIDE SEQUENCE [LARGE SCALE GENOMIC DNA]</scope>
    <source>
        <strain evidence="5 6">DSM 43851</strain>
    </source>
</reference>
<dbReference type="GO" id="GO:0005524">
    <property type="term" value="F:ATP binding"/>
    <property type="evidence" value="ECO:0007669"/>
    <property type="project" value="UniProtKB-KW"/>
</dbReference>
<dbReference type="SUPFAM" id="SSF52540">
    <property type="entry name" value="P-loop containing nucleoside triphosphate hydrolases"/>
    <property type="match status" value="1"/>
</dbReference>
<dbReference type="GO" id="GO:0016887">
    <property type="term" value="F:ATP hydrolysis activity"/>
    <property type="evidence" value="ECO:0007669"/>
    <property type="project" value="InterPro"/>
</dbReference>
<sequence>MTDGLALAARGLGKRYRSTWALRDCSFELPAGRVAALVGTNGAGKTTLLTMIAGLLQPTDGEVRLPATGRVAFVAQDKPLYRNFTPLDMLRLGAKLNREWDQVRALDWLARFDVPPGRPCGRLSGGQQAQVAFAVAIGSRPSLLVLDEPLSDLDPLARRDVVNELLTEVADTGMTMLMSTHVVAELSGVADHLLLLADGALLMSGDVDDLLAEHRVYTGPRSLQPPVPGEVVQASHAGGQSTFLLCGDVAVDEPWTVRPATLEELVLAKLSAGWTVAA</sequence>
<dbReference type="InterPro" id="IPR051782">
    <property type="entry name" value="ABC_Transporter_VariousFunc"/>
</dbReference>
<keyword evidence="6" id="KW-1185">Reference proteome</keyword>
<keyword evidence="2" id="KW-0547">Nucleotide-binding</keyword>
<dbReference type="PANTHER" id="PTHR42939:SF1">
    <property type="entry name" value="ABC TRANSPORTER ATP-BINDING PROTEIN ALBC-RELATED"/>
    <property type="match status" value="1"/>
</dbReference>
<evidence type="ECO:0000256" key="2">
    <source>
        <dbReference type="ARBA" id="ARBA00022741"/>
    </source>
</evidence>
<dbReference type="CDD" id="cd03230">
    <property type="entry name" value="ABC_DR_subfamily_A"/>
    <property type="match status" value="1"/>
</dbReference>
<dbReference type="SMART" id="SM00382">
    <property type="entry name" value="AAA"/>
    <property type="match status" value="1"/>
</dbReference>
<dbReference type="Gene3D" id="3.40.50.300">
    <property type="entry name" value="P-loop containing nucleotide triphosphate hydrolases"/>
    <property type="match status" value="1"/>
</dbReference>
<dbReference type="PANTHER" id="PTHR42939">
    <property type="entry name" value="ABC TRANSPORTER ATP-BINDING PROTEIN ALBC-RELATED"/>
    <property type="match status" value="1"/>
</dbReference>
<organism evidence="5 6">
    <name type="scientific">Kutzneria kofuensis</name>
    <dbReference type="NCBI Taxonomy" id="103725"/>
    <lineage>
        <taxon>Bacteria</taxon>
        <taxon>Bacillati</taxon>
        <taxon>Actinomycetota</taxon>
        <taxon>Actinomycetes</taxon>
        <taxon>Pseudonocardiales</taxon>
        <taxon>Pseudonocardiaceae</taxon>
        <taxon>Kutzneria</taxon>
    </lineage>
</organism>
<keyword evidence="3 5" id="KW-0067">ATP-binding</keyword>
<name>A0A7W9KJ54_9PSEU</name>
<dbReference type="EMBL" id="JACHIR010000001">
    <property type="protein sequence ID" value="MBB5893520.1"/>
    <property type="molecule type" value="Genomic_DNA"/>
</dbReference>
<dbReference type="InterPro" id="IPR003593">
    <property type="entry name" value="AAA+_ATPase"/>
</dbReference>
<accession>A0A7W9KJ54</accession>
<evidence type="ECO:0000256" key="3">
    <source>
        <dbReference type="ARBA" id="ARBA00022840"/>
    </source>
</evidence>
<keyword evidence="1" id="KW-0813">Transport</keyword>
<protein>
    <submittedName>
        <fullName evidence="5">ABC-2 type transport system ATP-binding protein</fullName>
    </submittedName>
</protein>
<evidence type="ECO:0000259" key="4">
    <source>
        <dbReference type="PROSITE" id="PS50893"/>
    </source>
</evidence>
<dbReference type="Pfam" id="PF00005">
    <property type="entry name" value="ABC_tran"/>
    <property type="match status" value="1"/>
</dbReference>
<gene>
    <name evidence="5" type="ORF">BJ998_004716</name>
</gene>
<evidence type="ECO:0000256" key="1">
    <source>
        <dbReference type="ARBA" id="ARBA00022448"/>
    </source>
</evidence>
<evidence type="ECO:0000313" key="6">
    <source>
        <dbReference type="Proteomes" id="UP000585638"/>
    </source>
</evidence>
<dbReference type="RefSeq" id="WP_184864872.1">
    <property type="nucleotide sequence ID" value="NZ_BAAAWY010000018.1"/>
</dbReference>
<evidence type="ECO:0000313" key="5">
    <source>
        <dbReference type="EMBL" id="MBB5893520.1"/>
    </source>
</evidence>
<dbReference type="AlphaFoldDB" id="A0A7W9KJ54"/>
<feature type="domain" description="ABC transporter" evidence="4">
    <location>
        <begin position="7"/>
        <end position="223"/>
    </location>
</feature>
<comment type="caution">
    <text evidence="5">The sequence shown here is derived from an EMBL/GenBank/DDBJ whole genome shotgun (WGS) entry which is preliminary data.</text>
</comment>